<dbReference type="AlphaFoldDB" id="A0A0E9PZD5"/>
<reference evidence="1" key="1">
    <citation type="submission" date="2014-11" db="EMBL/GenBank/DDBJ databases">
        <authorList>
            <person name="Amaro Gonzalez C."/>
        </authorList>
    </citation>
    <scope>NUCLEOTIDE SEQUENCE</scope>
</reference>
<organism evidence="1">
    <name type="scientific">Anguilla anguilla</name>
    <name type="common">European freshwater eel</name>
    <name type="synonym">Muraena anguilla</name>
    <dbReference type="NCBI Taxonomy" id="7936"/>
    <lineage>
        <taxon>Eukaryota</taxon>
        <taxon>Metazoa</taxon>
        <taxon>Chordata</taxon>
        <taxon>Craniata</taxon>
        <taxon>Vertebrata</taxon>
        <taxon>Euteleostomi</taxon>
        <taxon>Actinopterygii</taxon>
        <taxon>Neopterygii</taxon>
        <taxon>Teleostei</taxon>
        <taxon>Anguilliformes</taxon>
        <taxon>Anguillidae</taxon>
        <taxon>Anguilla</taxon>
    </lineage>
</organism>
<dbReference type="EMBL" id="GBXM01098925">
    <property type="protein sequence ID" value="JAH09652.1"/>
    <property type="molecule type" value="Transcribed_RNA"/>
</dbReference>
<sequence>MSANLACCEILVKLTLPNLCNETR</sequence>
<protein>
    <submittedName>
        <fullName evidence="1">Uncharacterized protein</fullName>
    </submittedName>
</protein>
<proteinExistence type="predicted"/>
<evidence type="ECO:0000313" key="1">
    <source>
        <dbReference type="EMBL" id="JAH09652.1"/>
    </source>
</evidence>
<accession>A0A0E9PZD5</accession>
<name>A0A0E9PZD5_ANGAN</name>
<reference evidence="1" key="2">
    <citation type="journal article" date="2015" name="Fish Shellfish Immunol.">
        <title>Early steps in the European eel (Anguilla anguilla)-Vibrio vulnificus interaction in the gills: Role of the RtxA13 toxin.</title>
        <authorList>
            <person name="Callol A."/>
            <person name="Pajuelo D."/>
            <person name="Ebbesson L."/>
            <person name="Teles M."/>
            <person name="MacKenzie S."/>
            <person name="Amaro C."/>
        </authorList>
    </citation>
    <scope>NUCLEOTIDE SEQUENCE</scope>
</reference>